<protein>
    <recommendedName>
        <fullName evidence="1">Recombinase zinc beta ribbon domain-containing protein</fullName>
    </recommendedName>
</protein>
<dbReference type="AlphaFoldDB" id="A0A449BEN5"/>
<dbReference type="InterPro" id="IPR025827">
    <property type="entry name" value="Zn_ribbon_recom_dom"/>
</dbReference>
<name>A0A449BEN5_HAPAX</name>
<sequence>MENSHPAIIERDMWELVQVEMKRRDNLGAKYSATDIFSSKLVCSDCGGFYGKKKWHSNTAYERFVYQYNSKFQKGKCRCQTPHLTEAEIKEKFIEAYNLTIEDKERITNDLKEVINLLTDTTELEKGIEQINAELSVVVELAAKTIKENSKSNEDSIDYENKYQSLVNGMKH</sequence>
<dbReference type="OrthoDB" id="40320at2"/>
<keyword evidence="3" id="KW-1185">Reference proteome</keyword>
<evidence type="ECO:0000313" key="2">
    <source>
        <dbReference type="EMBL" id="VEU80909.1"/>
    </source>
</evidence>
<evidence type="ECO:0000259" key="1">
    <source>
        <dbReference type="Pfam" id="PF13408"/>
    </source>
</evidence>
<organism evidence="2 3">
    <name type="scientific">Haploplasma axanthum</name>
    <name type="common">Acholeplasma axanthum</name>
    <dbReference type="NCBI Taxonomy" id="29552"/>
    <lineage>
        <taxon>Bacteria</taxon>
        <taxon>Bacillati</taxon>
        <taxon>Mycoplasmatota</taxon>
        <taxon>Mollicutes</taxon>
        <taxon>Acholeplasmatales</taxon>
        <taxon>Acholeplasmataceae</taxon>
        <taxon>Haploplasma</taxon>
    </lineage>
</organism>
<gene>
    <name evidence="2" type="ORF">NCTC10138_01297</name>
</gene>
<proteinExistence type="predicted"/>
<dbReference type="KEGG" id="aaxa:NCTC10138_01297"/>
<evidence type="ECO:0000313" key="3">
    <source>
        <dbReference type="Proteomes" id="UP000289841"/>
    </source>
</evidence>
<reference evidence="2 3" key="1">
    <citation type="submission" date="2019-01" db="EMBL/GenBank/DDBJ databases">
        <authorList>
            <consortium name="Pathogen Informatics"/>
        </authorList>
    </citation>
    <scope>NUCLEOTIDE SEQUENCE [LARGE SCALE GENOMIC DNA]</scope>
    <source>
        <strain evidence="2 3">NCTC10138</strain>
    </source>
</reference>
<dbReference type="Pfam" id="PF13408">
    <property type="entry name" value="Zn_ribbon_recom"/>
    <property type="match status" value="1"/>
</dbReference>
<dbReference type="Proteomes" id="UP000289841">
    <property type="component" value="Chromosome"/>
</dbReference>
<feature type="domain" description="Recombinase zinc beta ribbon" evidence="1">
    <location>
        <begin position="36"/>
        <end position="97"/>
    </location>
</feature>
<accession>A0A449BEN5</accession>
<dbReference type="EMBL" id="LR215048">
    <property type="protein sequence ID" value="VEU80909.1"/>
    <property type="molecule type" value="Genomic_DNA"/>
</dbReference>
<dbReference type="STRING" id="1278311.GCA_000428705_00288"/>